<dbReference type="PANTHER" id="PTHR18952:SF265">
    <property type="entry name" value="CARBONIC ANHYDRASE"/>
    <property type="match status" value="1"/>
</dbReference>
<comment type="catalytic activity">
    <reaction evidence="7 8">
        <text>hydrogencarbonate + H(+) = CO2 + H2O</text>
        <dbReference type="Rhea" id="RHEA:10748"/>
        <dbReference type="ChEBI" id="CHEBI:15377"/>
        <dbReference type="ChEBI" id="CHEBI:15378"/>
        <dbReference type="ChEBI" id="CHEBI:16526"/>
        <dbReference type="ChEBI" id="CHEBI:17544"/>
        <dbReference type="EC" id="4.2.1.1"/>
    </reaction>
</comment>
<evidence type="ECO:0000256" key="2">
    <source>
        <dbReference type="ARBA" id="ARBA00010718"/>
    </source>
</evidence>
<dbReference type="PROSITE" id="PS00162">
    <property type="entry name" value="ALPHA_CA_1"/>
    <property type="match status" value="1"/>
</dbReference>
<dbReference type="OrthoDB" id="429145at2759"/>
<dbReference type="InterPro" id="IPR018338">
    <property type="entry name" value="Carbonic_anhydrase_a-class_CS"/>
</dbReference>
<dbReference type="STRING" id="151549.A0A4C1U6M0"/>
<dbReference type="EC" id="4.2.1.1" evidence="3 8"/>
<dbReference type="PANTHER" id="PTHR18952">
    <property type="entry name" value="CARBONIC ANHYDRASE"/>
    <property type="match status" value="1"/>
</dbReference>
<dbReference type="GO" id="GO:0008270">
    <property type="term" value="F:zinc ion binding"/>
    <property type="evidence" value="ECO:0007669"/>
    <property type="project" value="UniProtKB-UniRule"/>
</dbReference>
<keyword evidence="5 8" id="KW-0862">Zinc</keyword>
<dbReference type="GO" id="GO:0004089">
    <property type="term" value="F:carbonate dehydratase activity"/>
    <property type="evidence" value="ECO:0007669"/>
    <property type="project" value="UniProtKB-UniRule"/>
</dbReference>
<gene>
    <name evidence="10" type="primary">ca2</name>
    <name evidence="10" type="ORF">EVAR_9789_1</name>
</gene>
<dbReference type="InterPro" id="IPR001148">
    <property type="entry name" value="CA_dom"/>
</dbReference>
<keyword evidence="6 8" id="KW-0456">Lyase</keyword>
<keyword evidence="11" id="KW-1185">Reference proteome</keyword>
<dbReference type="AlphaFoldDB" id="A0A4C1U6M0"/>
<dbReference type="SUPFAM" id="SSF51069">
    <property type="entry name" value="Carbonic anhydrase"/>
    <property type="match status" value="1"/>
</dbReference>
<protein>
    <recommendedName>
        <fullName evidence="3 8">Carbonic anhydrase</fullName>
        <ecNumber evidence="3 8">4.2.1.1</ecNumber>
    </recommendedName>
</protein>
<sequence>MQRADPGGALQNAAWCNALFVRSLPPLLFARAPALCLSACQYVCGGVAILMCLVALHDCGTQFRDQYEWPGKCNAGRHQSPLALVTRDAVRDWYGAHIRGPLLFQNYDNVTMYGLNNGHTLRWNVAPGNASTGPLLSGGPLRADYKLLQFHMHWLSEHAIDGYKYPLEIHFVHVRTDVDSLDEALAMDDGLAVVGVMCQVSNAPGSDEALEQIMPQVPAIVSPVDVTPEVRIDIMRFLSPNLQSFFTYSGSLTTPYCQEAVTWIVMDHPIVISDEQTTEGSPVKCALRPQYLQITRAEVGGVHNYRRLQPANRVVYHSASCASALAPPAAGALAAAAAALYCAVGAIGNALHHIACKIVHIKKRFFSENIKTCILS</sequence>
<dbReference type="SMART" id="SM01057">
    <property type="entry name" value="Carb_anhydrase"/>
    <property type="match status" value="1"/>
</dbReference>
<evidence type="ECO:0000256" key="4">
    <source>
        <dbReference type="ARBA" id="ARBA00022723"/>
    </source>
</evidence>
<dbReference type="InterPro" id="IPR036398">
    <property type="entry name" value="CA_dom_sf"/>
</dbReference>
<dbReference type="InterPro" id="IPR023561">
    <property type="entry name" value="Carbonic_anhydrase_a-class"/>
</dbReference>
<dbReference type="Gene3D" id="3.10.200.10">
    <property type="entry name" value="Alpha carbonic anhydrase"/>
    <property type="match status" value="1"/>
</dbReference>
<dbReference type="Proteomes" id="UP000299102">
    <property type="component" value="Unassembled WGS sequence"/>
</dbReference>
<reference evidence="10 11" key="1">
    <citation type="journal article" date="2019" name="Commun. Biol.">
        <title>The bagworm genome reveals a unique fibroin gene that provides high tensile strength.</title>
        <authorList>
            <person name="Kono N."/>
            <person name="Nakamura H."/>
            <person name="Ohtoshi R."/>
            <person name="Tomita M."/>
            <person name="Numata K."/>
            <person name="Arakawa K."/>
        </authorList>
    </citation>
    <scope>NUCLEOTIDE SEQUENCE [LARGE SCALE GENOMIC DNA]</scope>
</reference>
<dbReference type="EMBL" id="BGZK01000130">
    <property type="protein sequence ID" value="GBP21604.1"/>
    <property type="molecule type" value="Genomic_DNA"/>
</dbReference>
<keyword evidence="4 8" id="KW-0479">Metal-binding</keyword>
<organism evidence="10 11">
    <name type="scientific">Eumeta variegata</name>
    <name type="common">Bagworm moth</name>
    <name type="synonym">Eumeta japonica</name>
    <dbReference type="NCBI Taxonomy" id="151549"/>
    <lineage>
        <taxon>Eukaryota</taxon>
        <taxon>Metazoa</taxon>
        <taxon>Ecdysozoa</taxon>
        <taxon>Arthropoda</taxon>
        <taxon>Hexapoda</taxon>
        <taxon>Insecta</taxon>
        <taxon>Pterygota</taxon>
        <taxon>Neoptera</taxon>
        <taxon>Endopterygota</taxon>
        <taxon>Lepidoptera</taxon>
        <taxon>Glossata</taxon>
        <taxon>Ditrysia</taxon>
        <taxon>Tineoidea</taxon>
        <taxon>Psychidae</taxon>
        <taxon>Oiketicinae</taxon>
        <taxon>Eumeta</taxon>
    </lineage>
</organism>
<dbReference type="PROSITE" id="PS51144">
    <property type="entry name" value="ALPHA_CA_2"/>
    <property type="match status" value="1"/>
</dbReference>
<evidence type="ECO:0000313" key="11">
    <source>
        <dbReference type="Proteomes" id="UP000299102"/>
    </source>
</evidence>
<dbReference type="Pfam" id="PF00194">
    <property type="entry name" value="Carb_anhydrase"/>
    <property type="match status" value="1"/>
</dbReference>
<evidence type="ECO:0000256" key="7">
    <source>
        <dbReference type="ARBA" id="ARBA00048348"/>
    </source>
</evidence>
<feature type="domain" description="Alpha-carbonic anhydrase" evidence="9">
    <location>
        <begin position="57"/>
        <end position="319"/>
    </location>
</feature>
<evidence type="ECO:0000256" key="1">
    <source>
        <dbReference type="ARBA" id="ARBA00002904"/>
    </source>
</evidence>
<proteinExistence type="inferred from homology"/>
<evidence type="ECO:0000259" key="9">
    <source>
        <dbReference type="PROSITE" id="PS51144"/>
    </source>
</evidence>
<comment type="similarity">
    <text evidence="2 8">Belongs to the alpha-carbonic anhydrase family.</text>
</comment>
<evidence type="ECO:0000256" key="5">
    <source>
        <dbReference type="ARBA" id="ARBA00022833"/>
    </source>
</evidence>
<evidence type="ECO:0000256" key="6">
    <source>
        <dbReference type="ARBA" id="ARBA00023239"/>
    </source>
</evidence>
<evidence type="ECO:0000313" key="10">
    <source>
        <dbReference type="EMBL" id="GBP21604.1"/>
    </source>
</evidence>
<evidence type="ECO:0000256" key="8">
    <source>
        <dbReference type="RuleBase" id="RU367011"/>
    </source>
</evidence>
<comment type="function">
    <text evidence="1 8">Reversible hydration of carbon dioxide.</text>
</comment>
<name>A0A4C1U6M0_EUMVA</name>
<comment type="cofactor">
    <cofactor evidence="8">
        <name>Zn(2+)</name>
        <dbReference type="ChEBI" id="CHEBI:29105"/>
    </cofactor>
</comment>
<accession>A0A4C1U6M0</accession>
<evidence type="ECO:0000256" key="3">
    <source>
        <dbReference type="ARBA" id="ARBA00012925"/>
    </source>
</evidence>
<comment type="caution">
    <text evidence="10">The sequence shown here is derived from an EMBL/GenBank/DDBJ whole genome shotgun (WGS) entry which is preliminary data.</text>
</comment>
<dbReference type="CDD" id="cd00326">
    <property type="entry name" value="alpha_CA"/>
    <property type="match status" value="1"/>
</dbReference>